<dbReference type="EMBL" id="JAPDRK010000004">
    <property type="protein sequence ID" value="KAJ9613487.1"/>
    <property type="molecule type" value="Genomic_DNA"/>
</dbReference>
<feature type="region of interest" description="Disordered" evidence="1">
    <location>
        <begin position="123"/>
        <end position="319"/>
    </location>
</feature>
<feature type="compositionally biased region" description="Low complexity" evidence="1">
    <location>
        <begin position="241"/>
        <end position="256"/>
    </location>
</feature>
<feature type="compositionally biased region" description="Basic and acidic residues" evidence="1">
    <location>
        <begin position="85"/>
        <end position="96"/>
    </location>
</feature>
<feature type="region of interest" description="Disordered" evidence="1">
    <location>
        <begin position="467"/>
        <end position="492"/>
    </location>
</feature>
<keyword evidence="3" id="KW-1185">Reference proteome</keyword>
<protein>
    <submittedName>
        <fullName evidence="2">Uncharacterized protein</fullName>
    </submittedName>
</protein>
<comment type="caution">
    <text evidence="2">The sequence shown here is derived from an EMBL/GenBank/DDBJ whole genome shotgun (WGS) entry which is preliminary data.</text>
</comment>
<evidence type="ECO:0000256" key="1">
    <source>
        <dbReference type="SAM" id="MobiDB-lite"/>
    </source>
</evidence>
<feature type="compositionally biased region" description="Basic and acidic residues" evidence="1">
    <location>
        <begin position="159"/>
        <end position="168"/>
    </location>
</feature>
<feature type="compositionally biased region" description="Polar residues" evidence="1">
    <location>
        <begin position="53"/>
        <end position="63"/>
    </location>
</feature>
<gene>
    <name evidence="2" type="ORF">H2200_003429</name>
</gene>
<dbReference type="Proteomes" id="UP001172673">
    <property type="component" value="Unassembled WGS sequence"/>
</dbReference>
<proteinExistence type="predicted"/>
<dbReference type="AlphaFoldDB" id="A0AA38XHF3"/>
<accession>A0AA38XHF3</accession>
<evidence type="ECO:0000313" key="3">
    <source>
        <dbReference type="Proteomes" id="UP001172673"/>
    </source>
</evidence>
<feature type="compositionally biased region" description="Polar residues" evidence="1">
    <location>
        <begin position="219"/>
        <end position="240"/>
    </location>
</feature>
<feature type="compositionally biased region" description="Basic and acidic residues" evidence="1">
    <location>
        <begin position="192"/>
        <end position="201"/>
    </location>
</feature>
<evidence type="ECO:0000313" key="2">
    <source>
        <dbReference type="EMBL" id="KAJ9613487.1"/>
    </source>
</evidence>
<reference evidence="2" key="1">
    <citation type="submission" date="2022-10" db="EMBL/GenBank/DDBJ databases">
        <title>Culturing micro-colonial fungi from biological soil crusts in the Mojave desert and describing Neophaeococcomyces mojavensis, and introducing the new genera and species Taxawa tesnikishii.</title>
        <authorList>
            <person name="Kurbessoian T."/>
            <person name="Stajich J.E."/>
        </authorList>
    </citation>
    <scope>NUCLEOTIDE SEQUENCE</scope>
    <source>
        <strain evidence="2">TK_41</strain>
    </source>
</reference>
<name>A0AA38XHF3_9EURO</name>
<sequence>MSGTIQLTDGLEPFPSQSQAQPHYPNFSRPRPRHRRSYSTGLPFQYSKDSSDKSLQNGDTPTSPMEWAQDVSVDTPAIKRPRISQARDDGMIADPKQRRLAEERRWAEEDVRDAFKRWDVSDKARQKLRQPPTVTAPRDAKSIPEPYVQNGRDRRKVKDKGPIFEKVEGVQLDTRPGGATGPYGMEETLPEIEAHDIRDIQARSAVNPTLQSDVEEDQGTLSSLTNGSRSDSSGVSPQLWSESSGSSSTASTENSTMKPYQHVSEEFMSSNEYDHGNLEQIVGSDQGPVRPISAADVSELDSRQGPSSPHKPAGPLKAHRLPLEVIDEESRSSVVGNEDIDAAPAPNVKGIKDEEVLGYSPHFLLATSDHAKATTLTKNTTSPVHDTSAPRMLVAAGIGEDKHVYELEAAVPPDIKTSRSDTSADAAVADQNHGHGILDKVEHGVSKAVHALHEKVKKTVTFSPVNDVRFMTPSPYPSSIDKTTAADVDTQP</sequence>
<organism evidence="2 3">
    <name type="scientific">Cladophialophora chaetospira</name>
    <dbReference type="NCBI Taxonomy" id="386627"/>
    <lineage>
        <taxon>Eukaryota</taxon>
        <taxon>Fungi</taxon>
        <taxon>Dikarya</taxon>
        <taxon>Ascomycota</taxon>
        <taxon>Pezizomycotina</taxon>
        <taxon>Eurotiomycetes</taxon>
        <taxon>Chaetothyriomycetidae</taxon>
        <taxon>Chaetothyriales</taxon>
        <taxon>Herpotrichiellaceae</taxon>
        <taxon>Cladophialophora</taxon>
    </lineage>
</organism>
<feature type="region of interest" description="Disordered" evidence="1">
    <location>
        <begin position="1"/>
        <end position="96"/>
    </location>
</feature>